<evidence type="ECO:0000256" key="2">
    <source>
        <dbReference type="SAM" id="MobiDB-lite"/>
    </source>
</evidence>
<evidence type="ECO:0000259" key="3">
    <source>
        <dbReference type="PROSITE" id="PS50103"/>
    </source>
</evidence>
<organism evidence="4 5">
    <name type="scientific">Effrenium voratum</name>
    <dbReference type="NCBI Taxonomy" id="2562239"/>
    <lineage>
        <taxon>Eukaryota</taxon>
        <taxon>Sar</taxon>
        <taxon>Alveolata</taxon>
        <taxon>Dinophyceae</taxon>
        <taxon>Suessiales</taxon>
        <taxon>Symbiodiniaceae</taxon>
        <taxon>Effrenium</taxon>
    </lineage>
</organism>
<comment type="caution">
    <text evidence="4">The sequence shown here is derived from an EMBL/GenBank/DDBJ whole genome shotgun (WGS) entry which is preliminary data.</text>
</comment>
<feature type="zinc finger region" description="C3H1-type" evidence="1">
    <location>
        <begin position="254"/>
        <end position="280"/>
    </location>
</feature>
<dbReference type="GO" id="GO:0008270">
    <property type="term" value="F:zinc ion binding"/>
    <property type="evidence" value="ECO:0007669"/>
    <property type="project" value="UniProtKB-KW"/>
</dbReference>
<dbReference type="Proteomes" id="UP001178507">
    <property type="component" value="Unassembled WGS sequence"/>
</dbReference>
<feature type="region of interest" description="Disordered" evidence="2">
    <location>
        <begin position="361"/>
        <end position="393"/>
    </location>
</feature>
<evidence type="ECO:0000313" key="4">
    <source>
        <dbReference type="EMBL" id="CAJ1403671.1"/>
    </source>
</evidence>
<keyword evidence="1" id="KW-0862">Zinc</keyword>
<dbReference type="PROSITE" id="PS50103">
    <property type="entry name" value="ZF_C3H1"/>
    <property type="match status" value="1"/>
</dbReference>
<keyword evidence="1" id="KW-0863">Zinc-finger</keyword>
<dbReference type="InterPro" id="IPR000571">
    <property type="entry name" value="Znf_CCCH"/>
</dbReference>
<feature type="compositionally biased region" description="Pro residues" evidence="2">
    <location>
        <begin position="382"/>
        <end position="391"/>
    </location>
</feature>
<gene>
    <name evidence="4" type="ORF">EVOR1521_LOCUS26293</name>
</gene>
<dbReference type="EMBL" id="CAUJNA010003505">
    <property type="protein sequence ID" value="CAJ1403671.1"/>
    <property type="molecule type" value="Genomic_DNA"/>
</dbReference>
<protein>
    <recommendedName>
        <fullName evidence="3">C3H1-type domain-containing protein</fullName>
    </recommendedName>
</protein>
<evidence type="ECO:0000256" key="1">
    <source>
        <dbReference type="PROSITE-ProRule" id="PRU00723"/>
    </source>
</evidence>
<name>A0AA36NHE3_9DINO</name>
<proteinExistence type="predicted"/>
<feature type="compositionally biased region" description="Low complexity" evidence="2">
    <location>
        <begin position="308"/>
        <end position="323"/>
    </location>
</feature>
<keyword evidence="1" id="KW-0479">Metal-binding</keyword>
<feature type="compositionally biased region" description="Polar residues" evidence="2">
    <location>
        <begin position="362"/>
        <end position="379"/>
    </location>
</feature>
<sequence>MADASTDGGFQCLQQASALRAQILDPAPDASLCRKVSKRIARAASCGVEVVGDSLVLLGDEDACTCARLLLDWTNEQKGDALAELRPREANGLDTAELTEAEVKALSESILEQVEQEATVYLFLRDDHSEQQYKSGERIEFLWTDGGKEPGKWCEATFVRKSVGDGDEVKIRYQHEQRDIECTAKLRQVRPEESKRSPPGIYVYSRAAACGGRAGLAVAERKLKALLRDAVGKASTGQSWFRDKGKGVGKEGKGKASKPCFNFQKGFCDRDNCLYSHDVALAGEKGSKGAPGKGSWRQESSDRNKSWKQNQDDQSGQRQQSWQQKDDWRKGEWKSSHDSNKSNWKQDWGQNRKEWEARQDWQNRQQNSGKSNETWSSWTAPAEPPGPPHPPIQHQIEALRQNNLDLVAKNSPAWQSLSPDQIPTTVAMWRRRQNEFFPDAKELPEPWIRTLSKTSRKMYFTNTQDLSSTYDIASCF</sequence>
<evidence type="ECO:0000313" key="5">
    <source>
        <dbReference type="Proteomes" id="UP001178507"/>
    </source>
</evidence>
<feature type="compositionally biased region" description="Basic and acidic residues" evidence="2">
    <location>
        <begin position="324"/>
        <end position="340"/>
    </location>
</feature>
<accession>A0AA36NHE3</accession>
<feature type="region of interest" description="Disordered" evidence="2">
    <location>
        <begin position="283"/>
        <end position="348"/>
    </location>
</feature>
<reference evidence="4" key="1">
    <citation type="submission" date="2023-08" db="EMBL/GenBank/DDBJ databases">
        <authorList>
            <person name="Chen Y."/>
            <person name="Shah S."/>
            <person name="Dougan E. K."/>
            <person name="Thang M."/>
            <person name="Chan C."/>
        </authorList>
    </citation>
    <scope>NUCLEOTIDE SEQUENCE</scope>
</reference>
<keyword evidence="5" id="KW-1185">Reference proteome</keyword>
<dbReference type="AlphaFoldDB" id="A0AA36NHE3"/>
<feature type="domain" description="C3H1-type" evidence="3">
    <location>
        <begin position="254"/>
        <end position="280"/>
    </location>
</feature>